<evidence type="ECO:0000313" key="4">
    <source>
        <dbReference type="Proteomes" id="UP000051922"/>
    </source>
</evidence>
<evidence type="ECO:0000313" key="3">
    <source>
        <dbReference type="EMBL" id="KRL87622.1"/>
    </source>
</evidence>
<keyword evidence="1" id="KW-0479">Metal-binding</keyword>
<dbReference type="InterPro" id="IPR036291">
    <property type="entry name" value="NAD(P)-bd_dom_sf"/>
</dbReference>
<dbReference type="GO" id="GO:0008270">
    <property type="term" value="F:zinc ion binding"/>
    <property type="evidence" value="ECO:0007669"/>
    <property type="project" value="InterPro"/>
</dbReference>
<reference evidence="3 4" key="1">
    <citation type="journal article" date="2015" name="Genome Announc.">
        <title>Expanding the biotechnology potential of lactobacilli through comparative genomics of 213 strains and associated genera.</title>
        <authorList>
            <person name="Sun Z."/>
            <person name="Harris H.M."/>
            <person name="McCann A."/>
            <person name="Guo C."/>
            <person name="Argimon S."/>
            <person name="Zhang W."/>
            <person name="Yang X."/>
            <person name="Jeffery I.B."/>
            <person name="Cooney J.C."/>
            <person name="Kagawa T.F."/>
            <person name="Liu W."/>
            <person name="Song Y."/>
            <person name="Salvetti E."/>
            <person name="Wrobel A."/>
            <person name="Rasinkangas P."/>
            <person name="Parkhill J."/>
            <person name="Rea M.C."/>
            <person name="O'Sullivan O."/>
            <person name="Ritari J."/>
            <person name="Douillard F.P."/>
            <person name="Paul Ross R."/>
            <person name="Yang R."/>
            <person name="Briner A.E."/>
            <person name="Felis G.E."/>
            <person name="de Vos W.M."/>
            <person name="Barrangou R."/>
            <person name="Klaenhammer T.R."/>
            <person name="Caufield P.W."/>
            <person name="Cui Y."/>
            <person name="Zhang H."/>
            <person name="O'Toole P.W."/>
        </authorList>
    </citation>
    <scope>NUCLEOTIDE SEQUENCE [LARGE SCALE GENOMIC DNA]</scope>
    <source>
        <strain evidence="3 4">DSM 15945</strain>
    </source>
</reference>
<dbReference type="SMART" id="SM00829">
    <property type="entry name" value="PKS_ER"/>
    <property type="match status" value="1"/>
</dbReference>
<protein>
    <recommendedName>
        <fullName evidence="1">Zinc-type alcohol dehydrogenase-like protein</fullName>
    </recommendedName>
</protein>
<dbReference type="Gene3D" id="3.90.180.10">
    <property type="entry name" value="Medium-chain alcohol dehydrogenases, catalytic domain"/>
    <property type="match status" value="1"/>
</dbReference>
<dbReference type="PANTHER" id="PTHR43482:SF1">
    <property type="entry name" value="PROTEIN AST1-RELATED"/>
    <property type="match status" value="1"/>
</dbReference>
<name>A0A0R1U2T7_9LACO</name>
<dbReference type="InterPro" id="IPR014182">
    <property type="entry name" value="ADH_Zn_typ-1"/>
</dbReference>
<evidence type="ECO:0000259" key="2">
    <source>
        <dbReference type="SMART" id="SM00829"/>
    </source>
</evidence>
<dbReference type="InterPro" id="IPR020843">
    <property type="entry name" value="ER"/>
</dbReference>
<dbReference type="STRING" id="1423783.FC50_GL002202"/>
<dbReference type="RefSeq" id="WP_056956268.1">
    <property type="nucleotide sequence ID" value="NZ_AZFJ01000017.1"/>
</dbReference>
<dbReference type="InterPro" id="IPR052585">
    <property type="entry name" value="Lipid_raft_assoc_Zn_ADH"/>
</dbReference>
<keyword evidence="1" id="KW-0862">Zinc</keyword>
<dbReference type="PANTHER" id="PTHR43482">
    <property type="entry name" value="PROTEIN AST1-RELATED"/>
    <property type="match status" value="1"/>
</dbReference>
<evidence type="ECO:0000256" key="1">
    <source>
        <dbReference type="RuleBase" id="RU364000"/>
    </source>
</evidence>
<proteinExistence type="inferred from homology"/>
<gene>
    <name evidence="3" type="ORF">FC50_GL002202</name>
</gene>
<dbReference type="InterPro" id="IPR011032">
    <property type="entry name" value="GroES-like_sf"/>
</dbReference>
<dbReference type="GO" id="GO:0016491">
    <property type="term" value="F:oxidoreductase activity"/>
    <property type="evidence" value="ECO:0007669"/>
    <property type="project" value="UniProtKB-KW"/>
</dbReference>
<comment type="similarity">
    <text evidence="1">Belongs to the zinc-containing alcohol dehydrogenase family. Quinone oxidoreductase subfamily.</text>
</comment>
<feature type="domain" description="Enoyl reductase (ER)" evidence="2">
    <location>
        <begin position="16"/>
        <end position="335"/>
    </location>
</feature>
<dbReference type="PATRIC" id="fig|1423783.4.peg.2255"/>
<dbReference type="SUPFAM" id="SSF51735">
    <property type="entry name" value="NAD(P)-binding Rossmann-fold domains"/>
    <property type="match status" value="1"/>
</dbReference>
<dbReference type="SUPFAM" id="SSF50129">
    <property type="entry name" value="GroES-like"/>
    <property type="match status" value="1"/>
</dbReference>
<dbReference type="CDD" id="cd08252">
    <property type="entry name" value="AL_MDR"/>
    <property type="match status" value="1"/>
</dbReference>
<dbReference type="Pfam" id="PF13602">
    <property type="entry name" value="ADH_zinc_N_2"/>
    <property type="match status" value="1"/>
</dbReference>
<keyword evidence="4" id="KW-1185">Reference proteome</keyword>
<accession>A0A0R1U2T7</accession>
<dbReference type="OrthoDB" id="9792162at2"/>
<dbReference type="Pfam" id="PF08240">
    <property type="entry name" value="ADH_N"/>
    <property type="match status" value="1"/>
</dbReference>
<dbReference type="Gene3D" id="3.40.50.720">
    <property type="entry name" value="NAD(P)-binding Rossmann-like Domain"/>
    <property type="match status" value="1"/>
</dbReference>
<dbReference type="InterPro" id="IPR013154">
    <property type="entry name" value="ADH-like_N"/>
</dbReference>
<dbReference type="EMBL" id="AZFJ01000017">
    <property type="protein sequence ID" value="KRL87622.1"/>
    <property type="molecule type" value="Genomic_DNA"/>
</dbReference>
<keyword evidence="1" id="KW-0560">Oxidoreductase</keyword>
<dbReference type="AlphaFoldDB" id="A0A0R1U2T7"/>
<organism evidence="3 4">
    <name type="scientific">Lacticaseibacillus pantheris DSM 15945 = JCM 12539 = NBRC 106106</name>
    <dbReference type="NCBI Taxonomy" id="1423783"/>
    <lineage>
        <taxon>Bacteria</taxon>
        <taxon>Bacillati</taxon>
        <taxon>Bacillota</taxon>
        <taxon>Bacilli</taxon>
        <taxon>Lactobacillales</taxon>
        <taxon>Lactobacillaceae</taxon>
        <taxon>Lacticaseibacillus</taxon>
    </lineage>
</organism>
<dbReference type="NCBIfam" id="TIGR02817">
    <property type="entry name" value="adh_fam_1"/>
    <property type="match status" value="1"/>
</dbReference>
<dbReference type="Proteomes" id="UP000051922">
    <property type="component" value="Unassembled WGS sequence"/>
</dbReference>
<comment type="caution">
    <text evidence="3">The sequence shown here is derived from an EMBL/GenBank/DDBJ whole genome shotgun (WGS) entry which is preliminary data.</text>
</comment>
<sequence length="340" mass="35666">MTKNIGIGFYAGLPLTDPDALQYVDLPMPTAGPMDLVVAVQAVSVNPIDTKLRVNISESEEPTIQGYDATGTIVATGHQVTGFHVGDRVLYAGTTTRPGANQRYHVVDARIAAKAPAGPDDAALAALPLVGLTAWELLFERMGFLPDAGANAGQSLLIINGAGGVGSMMAQLAHWAGLKVIATASPRHFDWLQQHHVDVAVDYHDNLIESVQRAGFATVDGVAILHQTEPYIMPATKLVAPLGHVGALVTPTAPLDVTLLKNKAASLDFEYMFAKTDNQVDLDSQGAILLRLAGLLAAGTITSDVTTNLTPITVDNLREATAAVETGHTAGKVVVSGGWE</sequence>